<evidence type="ECO:0000313" key="14">
    <source>
        <dbReference type="Proteomes" id="UP000466345"/>
    </source>
</evidence>
<dbReference type="Gene3D" id="1.10.390.10">
    <property type="entry name" value="Neutral Protease Domain 2"/>
    <property type="match status" value="1"/>
</dbReference>
<dbReference type="InterPro" id="IPR050728">
    <property type="entry name" value="Zinc_Metalloprotease_M4"/>
</dbReference>
<dbReference type="Pfam" id="PF02868">
    <property type="entry name" value="Peptidase_M4_C"/>
    <property type="match status" value="1"/>
</dbReference>
<keyword evidence="5 13" id="KW-0378">Hydrolase</keyword>
<evidence type="ECO:0000313" key="13">
    <source>
        <dbReference type="EMBL" id="MQY12546.1"/>
    </source>
</evidence>
<keyword evidence="2 13" id="KW-0645">Protease</keyword>
<dbReference type="PANTHER" id="PTHR33794:SF1">
    <property type="entry name" value="BACILLOLYSIN"/>
    <property type="match status" value="1"/>
</dbReference>
<evidence type="ECO:0000256" key="7">
    <source>
        <dbReference type="ARBA" id="ARBA00023049"/>
    </source>
</evidence>
<proteinExistence type="inferred from homology"/>
<dbReference type="InterPro" id="IPR001570">
    <property type="entry name" value="Peptidase_M4_C_domain"/>
</dbReference>
<evidence type="ECO:0000256" key="4">
    <source>
        <dbReference type="ARBA" id="ARBA00022729"/>
    </source>
</evidence>
<feature type="chain" id="PRO_5038992078" evidence="9">
    <location>
        <begin position="22"/>
        <end position="731"/>
    </location>
</feature>
<evidence type="ECO:0000256" key="2">
    <source>
        <dbReference type="ARBA" id="ARBA00022670"/>
    </source>
</evidence>
<sequence length="731" mass="74759">MKSSRLTAVAAALALTAAGFAVGGTTATAAGPPAPPGAGKAAALAAADTAASSGLDELRHGPDETMVRTRVTPWANGLYYTAYERTYRGLPVAGGGDAVVLSDTKGRVRDVTGSAAAPISVGTRASVAADAAEATARHQLATVEEATAPELTVLLQGKKARLAWRTTVTGARANGTPAALETYVDARTGAVAQSTDQVHDATGYGYHNGTVDIDTSGSGSSYSMTDPVRTGLRCGTSSTAFTGPDNVWGNSGATNYETGCVDVMYAAQGEYDMLNSWFGYNGQNGRGGMVRSQVGLNDVNAYYDGSKTYFGHNQNSTELLTAIDVVAHEYGHEVFDNTPGSAGTSNENGGMNESSGDIFGALTEAYLNNPNDRPDYTVGEMMNFLGNNQPIRWMYNPSLAGDPNCYPQLNSGTEVHAAAGPQNHWFFLLAEGNAPTNGQPSSPICSGGPSSITGIGVQKAGKIFMGGLLAKTSNWNHLQARRATVAAAKNTYGSAECNAVKAAWNGIGVPVQSGEADCGGTNPGNDFSLSLNPSAGSVQPGASAQSTVSTATTSGTAQSVQLTASGAPAGVTVSFSPASVTSGGSSTMTVAVAAGTANGSYPITVRGTGSAEHTVTYNLTVGGGTPPTGCDNPEFTYQGTLSSGGQAVQPNGSYYYSTVSGVHHGCLRGPAGTDFDLYLQKWNGSTWTSVASGTTPEENEDVTYNGTAGYYRYVVHAYAGSGTYTLGVNNP</sequence>
<comment type="caution">
    <text evidence="13">The sequence shown here is derived from an EMBL/GenBank/DDBJ whole genome shotgun (WGS) entry which is preliminary data.</text>
</comment>
<evidence type="ECO:0000256" key="9">
    <source>
        <dbReference type="SAM" id="SignalP"/>
    </source>
</evidence>
<feature type="domain" description="Peptidase M4" evidence="10">
    <location>
        <begin position="201"/>
        <end position="335"/>
    </location>
</feature>
<dbReference type="GO" id="GO:0004222">
    <property type="term" value="F:metalloendopeptidase activity"/>
    <property type="evidence" value="ECO:0007669"/>
    <property type="project" value="InterPro"/>
</dbReference>
<feature type="active site" evidence="8">
    <location>
        <position position="329"/>
    </location>
</feature>
<dbReference type="Gene3D" id="3.10.170.10">
    <property type="match status" value="1"/>
</dbReference>
<evidence type="ECO:0000259" key="10">
    <source>
        <dbReference type="Pfam" id="PF01447"/>
    </source>
</evidence>
<dbReference type="CDD" id="cd09597">
    <property type="entry name" value="M4_TLP"/>
    <property type="match status" value="1"/>
</dbReference>
<dbReference type="GO" id="GO:0046872">
    <property type="term" value="F:metal ion binding"/>
    <property type="evidence" value="ECO:0007669"/>
    <property type="project" value="UniProtKB-KW"/>
</dbReference>
<dbReference type="Proteomes" id="UP000466345">
    <property type="component" value="Unassembled WGS sequence"/>
</dbReference>
<dbReference type="PRINTS" id="PR00730">
    <property type="entry name" value="THERMOLYSIN"/>
</dbReference>
<feature type="domain" description="FTP" evidence="12">
    <location>
        <begin position="66"/>
        <end position="114"/>
    </location>
</feature>
<dbReference type="InterPro" id="IPR023612">
    <property type="entry name" value="Peptidase_M4"/>
</dbReference>
<dbReference type="GO" id="GO:0006508">
    <property type="term" value="P:proteolysis"/>
    <property type="evidence" value="ECO:0007669"/>
    <property type="project" value="UniProtKB-KW"/>
</dbReference>
<accession>A0A7K0CGM9</accession>
<keyword evidence="3" id="KW-0479">Metal-binding</keyword>
<dbReference type="InterPro" id="IPR013856">
    <property type="entry name" value="Peptidase_M4_domain"/>
</dbReference>
<evidence type="ECO:0000256" key="5">
    <source>
        <dbReference type="ARBA" id="ARBA00022801"/>
    </source>
</evidence>
<keyword evidence="14" id="KW-1185">Reference proteome</keyword>
<dbReference type="SUPFAM" id="SSF55486">
    <property type="entry name" value="Metalloproteases ('zincins'), catalytic domain"/>
    <property type="match status" value="1"/>
</dbReference>
<dbReference type="PANTHER" id="PTHR33794">
    <property type="entry name" value="BACILLOLYSIN"/>
    <property type="match status" value="1"/>
</dbReference>
<keyword evidence="7 13" id="KW-0482">Metalloprotease</keyword>
<feature type="signal peptide" evidence="9">
    <location>
        <begin position="1"/>
        <end position="21"/>
    </location>
</feature>
<keyword evidence="6" id="KW-0862">Zinc</keyword>
<dbReference type="EMBL" id="WEGJ01000007">
    <property type="protein sequence ID" value="MQY12546.1"/>
    <property type="molecule type" value="Genomic_DNA"/>
</dbReference>
<evidence type="ECO:0000256" key="6">
    <source>
        <dbReference type="ARBA" id="ARBA00022833"/>
    </source>
</evidence>
<protein>
    <submittedName>
        <fullName evidence="13">Transglutaminase-activating metalloprotease</fullName>
        <ecNumber evidence="13">3.4.-.-</ecNumber>
    </submittedName>
</protein>
<dbReference type="Gene3D" id="2.60.120.380">
    <property type="match status" value="1"/>
</dbReference>
<evidence type="ECO:0000256" key="3">
    <source>
        <dbReference type="ARBA" id="ARBA00022723"/>
    </source>
</evidence>
<evidence type="ECO:0000259" key="12">
    <source>
        <dbReference type="Pfam" id="PF07504"/>
    </source>
</evidence>
<feature type="domain" description="Peptidase M4 C-terminal" evidence="11">
    <location>
        <begin position="345"/>
        <end position="509"/>
    </location>
</feature>
<dbReference type="AlphaFoldDB" id="A0A7K0CGM9"/>
<keyword evidence="4 9" id="KW-0732">Signal</keyword>
<dbReference type="InterPro" id="IPR027268">
    <property type="entry name" value="Peptidase_M4/M1_CTD_sf"/>
</dbReference>
<dbReference type="Pfam" id="PF01447">
    <property type="entry name" value="Peptidase_M4"/>
    <property type="match status" value="1"/>
</dbReference>
<dbReference type="InterPro" id="IPR011096">
    <property type="entry name" value="FTP_domain"/>
</dbReference>
<dbReference type="RefSeq" id="WP_323377865.1">
    <property type="nucleotide sequence ID" value="NZ_WEGJ01000007.1"/>
</dbReference>
<evidence type="ECO:0000256" key="1">
    <source>
        <dbReference type="ARBA" id="ARBA00009388"/>
    </source>
</evidence>
<organism evidence="13 14">
    <name type="scientific">Streptomyces smaragdinus</name>
    <dbReference type="NCBI Taxonomy" id="2585196"/>
    <lineage>
        <taxon>Bacteria</taxon>
        <taxon>Bacillati</taxon>
        <taxon>Actinomycetota</taxon>
        <taxon>Actinomycetes</taxon>
        <taxon>Kitasatosporales</taxon>
        <taxon>Streptomycetaceae</taxon>
        <taxon>Streptomyces</taxon>
    </lineage>
</organism>
<feature type="active site" description="Proton donor" evidence="8">
    <location>
        <position position="416"/>
    </location>
</feature>
<evidence type="ECO:0000256" key="8">
    <source>
        <dbReference type="PIRSR" id="PIRSR623612-1"/>
    </source>
</evidence>
<name>A0A7K0CGM9_9ACTN</name>
<gene>
    <name evidence="13" type="ORF">SRB5_26810</name>
</gene>
<evidence type="ECO:0000259" key="11">
    <source>
        <dbReference type="Pfam" id="PF02868"/>
    </source>
</evidence>
<dbReference type="Pfam" id="PF07504">
    <property type="entry name" value="FTP"/>
    <property type="match status" value="1"/>
</dbReference>
<dbReference type="EC" id="3.4.-.-" evidence="13"/>
<reference evidence="13 14" key="1">
    <citation type="submission" date="2019-10" db="EMBL/GenBank/DDBJ databases">
        <title>Streptomyces smaragdinus sp. nov. and Streptomyces fabii sp. nov., isolated from the gut of fungus growing-termite Macrotermes natalensis.</title>
        <authorList>
            <person name="Schwitalla J."/>
            <person name="Benndorf R."/>
            <person name="Martin K."/>
            <person name="De Beer W."/>
            <person name="Kaster A.-K."/>
            <person name="Vollmers J."/>
            <person name="Poulsen M."/>
            <person name="Beemelmanns C."/>
        </authorList>
    </citation>
    <scope>NUCLEOTIDE SEQUENCE [LARGE SCALE GENOMIC DNA]</scope>
    <source>
        <strain evidence="13 14">RB5</strain>
    </source>
</reference>
<comment type="similarity">
    <text evidence="1">Belongs to the peptidase M4 family.</text>
</comment>